<protein>
    <recommendedName>
        <fullName evidence="1">Sialidase domain-containing protein</fullName>
    </recommendedName>
</protein>
<dbReference type="EMBL" id="AP024485">
    <property type="protein sequence ID" value="BCS90026.1"/>
    <property type="molecule type" value="Genomic_DNA"/>
</dbReference>
<proteinExistence type="predicted"/>
<name>A0ABM7P9G2_9BACT</name>
<dbReference type="PANTHER" id="PTHR43752:SF2">
    <property type="entry name" value="BNR_ASP-BOX REPEAT FAMILY PROTEIN"/>
    <property type="match status" value="1"/>
</dbReference>
<dbReference type="Proteomes" id="UP001053296">
    <property type="component" value="Chromosome"/>
</dbReference>
<dbReference type="Pfam" id="PF13088">
    <property type="entry name" value="BNR_2"/>
    <property type="match status" value="1"/>
</dbReference>
<keyword evidence="3" id="KW-1185">Reference proteome</keyword>
<feature type="domain" description="Sialidase" evidence="1">
    <location>
        <begin position="99"/>
        <end position="245"/>
    </location>
</feature>
<dbReference type="RefSeq" id="WP_229591968.1">
    <property type="nucleotide sequence ID" value="NZ_AP024485.1"/>
</dbReference>
<dbReference type="InterPro" id="IPR011040">
    <property type="entry name" value="Sialidase"/>
</dbReference>
<gene>
    <name evidence="2" type="ORF">PSDVSF_32680</name>
</gene>
<dbReference type="PANTHER" id="PTHR43752">
    <property type="entry name" value="BNR/ASP-BOX REPEAT FAMILY PROTEIN"/>
    <property type="match status" value="1"/>
</dbReference>
<evidence type="ECO:0000313" key="2">
    <source>
        <dbReference type="EMBL" id="BCS90026.1"/>
    </source>
</evidence>
<evidence type="ECO:0000313" key="3">
    <source>
        <dbReference type="Proteomes" id="UP001053296"/>
    </source>
</evidence>
<dbReference type="Gene3D" id="2.120.10.10">
    <property type="match status" value="1"/>
</dbReference>
<reference evidence="2" key="1">
    <citation type="journal article" date="2022" name="Arch. Microbiol.">
        <title>Pseudodesulfovibrio sediminis sp. nov., a mesophilic and neutrophilic sulfate-reducing bacterium isolated from sediment of a brackish lake.</title>
        <authorList>
            <person name="Takahashi A."/>
            <person name="Kojima H."/>
            <person name="Watanabe M."/>
            <person name="Fukui M."/>
        </authorList>
    </citation>
    <scope>NUCLEOTIDE SEQUENCE</scope>
    <source>
        <strain evidence="2">SF6</strain>
    </source>
</reference>
<dbReference type="CDD" id="cd15482">
    <property type="entry name" value="Sialidase_non-viral"/>
    <property type="match status" value="1"/>
</dbReference>
<dbReference type="InterPro" id="IPR036278">
    <property type="entry name" value="Sialidase_sf"/>
</dbReference>
<sequence>MPSLSDDPTRHVIIDRRDGQYMAFPDVIRSAHGRLVVVYNEMDKHVRPDRRVAVVRFSDDNGRTWSDPIYPDSRRSHCPRLLRFPDGAILLSDSSHIFHTSRDNGETWTPFKASGLTRDMLDRVLDLDDDGYLITGHSHIGDEEHPAIRQPPTEQTVFRSMDRGHTWNETSILAAHRNLVLCEASMTRLPDGRIVALMRENSFVFEPMYACLSEDNGRTWSSPVPTPLIGHRPTMGRIPDGRLMVTYRNVGPDWGTNAWLGTLDDLLSGYRVHGRAADPTNPTFTPDGMRVHNEEGKLSVVRYALRPLTDPRTATASLEAEVKVDAADTNGCAIRMGVWWRLQPDAIKPDGDESPPIAMTPGFNTIRLDYAAGRVSLFINGEEQTTIEVDDDHADTRPIIFGAPYPFEENSVDCTWKRVSLNVVEPAYERAYTWQWNAEDGLPDQWVRDHMLELRNDRHAAAPDFGYSGWAMLDDTHFFCAYHHGGGAEEDYEPLHSAHIAGTWFSLNDFK</sequence>
<organism evidence="2 3">
    <name type="scientific">Pseudodesulfovibrio sediminis</name>
    <dbReference type="NCBI Taxonomy" id="2810563"/>
    <lineage>
        <taxon>Bacteria</taxon>
        <taxon>Pseudomonadati</taxon>
        <taxon>Thermodesulfobacteriota</taxon>
        <taxon>Desulfovibrionia</taxon>
        <taxon>Desulfovibrionales</taxon>
        <taxon>Desulfovibrionaceae</taxon>
    </lineage>
</organism>
<evidence type="ECO:0000259" key="1">
    <source>
        <dbReference type="Pfam" id="PF13088"/>
    </source>
</evidence>
<dbReference type="SUPFAM" id="SSF50939">
    <property type="entry name" value="Sialidases"/>
    <property type="match status" value="1"/>
</dbReference>
<accession>A0ABM7P9G2</accession>